<evidence type="ECO:0000313" key="1">
    <source>
        <dbReference type="EMBL" id="CAH1418745.1"/>
    </source>
</evidence>
<evidence type="ECO:0000313" key="2">
    <source>
        <dbReference type="Proteomes" id="UP001157418"/>
    </source>
</evidence>
<organism evidence="1 2">
    <name type="scientific">Lactuca virosa</name>
    <dbReference type="NCBI Taxonomy" id="75947"/>
    <lineage>
        <taxon>Eukaryota</taxon>
        <taxon>Viridiplantae</taxon>
        <taxon>Streptophyta</taxon>
        <taxon>Embryophyta</taxon>
        <taxon>Tracheophyta</taxon>
        <taxon>Spermatophyta</taxon>
        <taxon>Magnoliopsida</taxon>
        <taxon>eudicotyledons</taxon>
        <taxon>Gunneridae</taxon>
        <taxon>Pentapetalae</taxon>
        <taxon>asterids</taxon>
        <taxon>campanulids</taxon>
        <taxon>Asterales</taxon>
        <taxon>Asteraceae</taxon>
        <taxon>Cichorioideae</taxon>
        <taxon>Cichorieae</taxon>
        <taxon>Lactucinae</taxon>
        <taxon>Lactuca</taxon>
    </lineage>
</organism>
<protein>
    <submittedName>
        <fullName evidence="1">Uncharacterized protein</fullName>
    </submittedName>
</protein>
<dbReference type="EMBL" id="CAKMRJ010000113">
    <property type="protein sequence ID" value="CAH1418745.1"/>
    <property type="molecule type" value="Genomic_DNA"/>
</dbReference>
<reference evidence="1 2" key="1">
    <citation type="submission" date="2022-01" db="EMBL/GenBank/DDBJ databases">
        <authorList>
            <person name="Xiong W."/>
            <person name="Schranz E."/>
        </authorList>
    </citation>
    <scope>NUCLEOTIDE SEQUENCE [LARGE SCALE GENOMIC DNA]</scope>
</reference>
<accession>A0AAU9LXY6</accession>
<dbReference type="Proteomes" id="UP001157418">
    <property type="component" value="Unassembled WGS sequence"/>
</dbReference>
<dbReference type="AlphaFoldDB" id="A0AAU9LXY6"/>
<name>A0AAU9LXY6_9ASTR</name>
<sequence>MVETTTTPVESPDLWRWSSSLCRKPLSLPQLNVVSLDLCRKRSPLPQLNAVSNTFVVGVQIYVKNSDGAVVGVGLDGPKKREISGE</sequence>
<proteinExistence type="predicted"/>
<gene>
    <name evidence="1" type="ORF">LVIROSA_LOCUS6326</name>
</gene>
<comment type="caution">
    <text evidence="1">The sequence shown here is derived from an EMBL/GenBank/DDBJ whole genome shotgun (WGS) entry which is preliminary data.</text>
</comment>
<keyword evidence="2" id="KW-1185">Reference proteome</keyword>